<sequence length="444" mass="49611">MPLLDTLDALTANSKDSASIQFKSTSPSIFADVKSRKRVFLREPAPHELLLQDLCAGTSTFEELRQSSDEDSNIKSAKSREIHKLLQLKQKLDLPSVSFETKAKAEEVAHCIEEKLSSNESQRNGIKKIIAKEQGLARKLQLVSTDDGDADTDNIGGNEYTTNEESALEFNRRKNDLASKIELLPLELSERRKLIEGKISAIKEQQEIEQTLNQMVLLSRQREHHLQNQLSKLRQESEASALEHDSPSRTTSTTKRTTKPMDRPKIRQAAKDSLPVLQMIARLLHSDPQETASTNLQHVPQLSKSVHEELQPLLSIIESNASKTGRFSHVYYRALNAVQHSSDNPDQATPHADQFRALFPHGAPSLTSLFQTNQESTVMVSILLELDKQGGSMALADLTRFVQDLAKEQGRSEQEAIQCIYTLVGVGLVIIDRSQNDSIVKIPN</sequence>
<gene>
    <name evidence="2" type="ORF">MUCCIDRAFT_78804</name>
</gene>
<evidence type="ECO:0000256" key="1">
    <source>
        <dbReference type="SAM" id="MobiDB-lite"/>
    </source>
</evidence>
<dbReference type="Proteomes" id="UP000077051">
    <property type="component" value="Unassembled WGS sequence"/>
</dbReference>
<name>A0A168NDL6_MUCCL</name>
<dbReference type="VEuPathDB" id="FungiDB:MUCCIDRAFT_78804"/>
<dbReference type="AlphaFoldDB" id="A0A168NDL6"/>
<feature type="compositionally biased region" description="Basic and acidic residues" evidence="1">
    <location>
        <begin position="233"/>
        <end position="247"/>
    </location>
</feature>
<organism evidence="2 3">
    <name type="scientific">Mucor lusitanicus CBS 277.49</name>
    <dbReference type="NCBI Taxonomy" id="747725"/>
    <lineage>
        <taxon>Eukaryota</taxon>
        <taxon>Fungi</taxon>
        <taxon>Fungi incertae sedis</taxon>
        <taxon>Mucoromycota</taxon>
        <taxon>Mucoromycotina</taxon>
        <taxon>Mucoromycetes</taxon>
        <taxon>Mucorales</taxon>
        <taxon>Mucorineae</taxon>
        <taxon>Mucoraceae</taxon>
        <taxon>Mucor</taxon>
    </lineage>
</organism>
<evidence type="ECO:0000313" key="2">
    <source>
        <dbReference type="EMBL" id="OAD06136.1"/>
    </source>
</evidence>
<dbReference type="EMBL" id="AMYB01000002">
    <property type="protein sequence ID" value="OAD06136.1"/>
    <property type="molecule type" value="Genomic_DNA"/>
</dbReference>
<comment type="caution">
    <text evidence="2">The sequence shown here is derived from an EMBL/GenBank/DDBJ whole genome shotgun (WGS) entry which is preliminary data.</text>
</comment>
<protein>
    <submittedName>
        <fullName evidence="2">Uncharacterized protein</fullName>
    </submittedName>
</protein>
<feature type="region of interest" description="Disordered" evidence="1">
    <location>
        <begin position="227"/>
        <end position="271"/>
    </location>
</feature>
<accession>A0A168NDL6</accession>
<evidence type="ECO:0000313" key="3">
    <source>
        <dbReference type="Proteomes" id="UP000077051"/>
    </source>
</evidence>
<dbReference type="OrthoDB" id="2226451at2759"/>
<reference evidence="2 3" key="1">
    <citation type="submission" date="2015-06" db="EMBL/GenBank/DDBJ databases">
        <title>Expansion of signal transduction pathways in fungi by whole-genome duplication.</title>
        <authorList>
            <consortium name="DOE Joint Genome Institute"/>
            <person name="Corrochano L.M."/>
            <person name="Kuo A."/>
            <person name="Marcet-Houben M."/>
            <person name="Polaino S."/>
            <person name="Salamov A."/>
            <person name="Villalobos J.M."/>
            <person name="Alvarez M.I."/>
            <person name="Avalos J."/>
            <person name="Benito E.P."/>
            <person name="Benoit I."/>
            <person name="Burger G."/>
            <person name="Camino L.P."/>
            <person name="Canovas D."/>
            <person name="Cerda-Olmedo E."/>
            <person name="Cheng J.-F."/>
            <person name="Dominguez A."/>
            <person name="Elias M."/>
            <person name="Eslava A.P."/>
            <person name="Glaser F."/>
            <person name="Grimwood J."/>
            <person name="Gutierrez G."/>
            <person name="Heitman J."/>
            <person name="Henrissat B."/>
            <person name="Iturriaga E.A."/>
            <person name="Lang B.F."/>
            <person name="Lavin J.L."/>
            <person name="Lee S."/>
            <person name="Li W."/>
            <person name="Lindquist E."/>
            <person name="Lopez-Garcia S."/>
            <person name="Luque E.M."/>
            <person name="Marcos A.T."/>
            <person name="Martin J."/>
            <person name="Mccluskey K."/>
            <person name="Medina H.R."/>
            <person name="Miralles-Duran A."/>
            <person name="Miyazaki A."/>
            <person name="Munoz-Torres E."/>
            <person name="Oguiza J.A."/>
            <person name="Ohm R."/>
            <person name="Olmedo M."/>
            <person name="Orejas M."/>
            <person name="Ortiz-Castellanos L."/>
            <person name="Pisabarro A.G."/>
            <person name="Rodriguez-Romero J."/>
            <person name="Ruiz-Herrera J."/>
            <person name="Ruiz-Vazquez R."/>
            <person name="Sanz C."/>
            <person name="Schackwitz W."/>
            <person name="Schmutz J."/>
            <person name="Shahriari M."/>
            <person name="Shelest E."/>
            <person name="Silva-Franco F."/>
            <person name="Soanes D."/>
            <person name="Syed K."/>
            <person name="Tagua V.G."/>
            <person name="Talbot N.J."/>
            <person name="Thon M."/>
            <person name="De Vries R.P."/>
            <person name="Wiebenga A."/>
            <person name="Yadav J.S."/>
            <person name="Braun E.L."/>
            <person name="Baker S."/>
            <person name="Garre V."/>
            <person name="Horwitz B."/>
            <person name="Torres-Martinez S."/>
            <person name="Idnurm A."/>
            <person name="Herrera-Estrella A."/>
            <person name="Gabaldon T."/>
            <person name="Grigoriev I.V."/>
        </authorList>
    </citation>
    <scope>NUCLEOTIDE SEQUENCE [LARGE SCALE GENOMIC DNA]</scope>
    <source>
        <strain evidence="2 3">CBS 277.49</strain>
    </source>
</reference>
<keyword evidence="3" id="KW-1185">Reference proteome</keyword>
<proteinExistence type="predicted"/>